<feature type="compositionally biased region" description="Pro residues" evidence="1">
    <location>
        <begin position="13"/>
        <end position="25"/>
    </location>
</feature>
<dbReference type="AlphaFoldDB" id="A0A0E0KBY6"/>
<keyword evidence="3" id="KW-1185">Reference proteome</keyword>
<proteinExistence type="predicted"/>
<organism evidence="2">
    <name type="scientific">Oryza punctata</name>
    <name type="common">Red rice</name>
    <dbReference type="NCBI Taxonomy" id="4537"/>
    <lineage>
        <taxon>Eukaryota</taxon>
        <taxon>Viridiplantae</taxon>
        <taxon>Streptophyta</taxon>
        <taxon>Embryophyta</taxon>
        <taxon>Tracheophyta</taxon>
        <taxon>Spermatophyta</taxon>
        <taxon>Magnoliopsida</taxon>
        <taxon>Liliopsida</taxon>
        <taxon>Poales</taxon>
        <taxon>Poaceae</taxon>
        <taxon>BOP clade</taxon>
        <taxon>Oryzoideae</taxon>
        <taxon>Oryzeae</taxon>
        <taxon>Oryzinae</taxon>
        <taxon>Oryza</taxon>
    </lineage>
</organism>
<evidence type="ECO:0000256" key="1">
    <source>
        <dbReference type="SAM" id="MobiDB-lite"/>
    </source>
</evidence>
<accession>A0A0E0KBY6</accession>
<dbReference type="Proteomes" id="UP000026962">
    <property type="component" value="Chromosome 3"/>
</dbReference>
<sequence>KQQGTKRPQHKNTPPPPHTPSPPRFLLPRLPRLLLSFRRAPELPVSHRKRPEAELRWGREGRVLSDSSRARLRARYRPDLDLPDLSQRSKPSKRRLLLLRPRLLVGGW</sequence>
<protein>
    <submittedName>
        <fullName evidence="2">Uncharacterized protein</fullName>
    </submittedName>
</protein>
<dbReference type="Gramene" id="OPUNC03G11890.1">
    <property type="protein sequence ID" value="OPUNC03G11890.1"/>
    <property type="gene ID" value="OPUNC03G11890"/>
</dbReference>
<evidence type="ECO:0000313" key="3">
    <source>
        <dbReference type="Proteomes" id="UP000026962"/>
    </source>
</evidence>
<reference evidence="2" key="2">
    <citation type="submission" date="2018-05" db="EMBL/GenBank/DDBJ databases">
        <title>OpunRS2 (Oryza punctata Reference Sequence Version 2).</title>
        <authorList>
            <person name="Zhang J."/>
            <person name="Kudrna D."/>
            <person name="Lee S."/>
            <person name="Talag J."/>
            <person name="Welchert J."/>
            <person name="Wing R.A."/>
        </authorList>
    </citation>
    <scope>NUCLEOTIDE SEQUENCE [LARGE SCALE GENOMIC DNA]</scope>
</reference>
<feature type="region of interest" description="Disordered" evidence="1">
    <location>
        <begin position="1"/>
        <end position="26"/>
    </location>
</feature>
<evidence type="ECO:0000313" key="2">
    <source>
        <dbReference type="EnsemblPlants" id="OPUNC03G11890.1"/>
    </source>
</evidence>
<dbReference type="EnsemblPlants" id="OPUNC03G11890.1">
    <property type="protein sequence ID" value="OPUNC03G11890.1"/>
    <property type="gene ID" value="OPUNC03G11890"/>
</dbReference>
<dbReference type="HOGENOM" id="CLU_2203767_0_0_1"/>
<reference evidence="2" key="1">
    <citation type="submission" date="2015-04" db="UniProtKB">
        <authorList>
            <consortium name="EnsemblPlants"/>
        </authorList>
    </citation>
    <scope>IDENTIFICATION</scope>
</reference>
<name>A0A0E0KBY6_ORYPU</name>